<organism evidence="7 8">
    <name type="scientific">Anaerolinea thermophila (strain DSM 14523 / JCM 11388 / NBRC 100420 / UNI-1)</name>
    <dbReference type="NCBI Taxonomy" id="926569"/>
    <lineage>
        <taxon>Bacteria</taxon>
        <taxon>Bacillati</taxon>
        <taxon>Chloroflexota</taxon>
        <taxon>Anaerolineae</taxon>
        <taxon>Anaerolineales</taxon>
        <taxon>Anaerolineaceae</taxon>
        <taxon>Anaerolinea</taxon>
    </lineage>
</organism>
<dbReference type="NCBIfam" id="NF008761">
    <property type="entry name" value="PRK11797.1"/>
    <property type="match status" value="1"/>
</dbReference>
<comment type="pathway">
    <text evidence="6">Carbohydrate metabolism; D-ribose degradation; D-ribose 5-phosphate from beta-D-ribopyranose: step 1/2.</text>
</comment>
<accession>E8N1H2</accession>
<comment type="similarity">
    <text evidence="6">Belongs to the RbsD / FucU family. RbsD subfamily.</text>
</comment>
<dbReference type="GO" id="GO:0048029">
    <property type="term" value="F:monosaccharide binding"/>
    <property type="evidence" value="ECO:0007669"/>
    <property type="project" value="InterPro"/>
</dbReference>
<dbReference type="PANTHER" id="PTHR37831:SF1">
    <property type="entry name" value="D-RIBOSE PYRANASE"/>
    <property type="match status" value="1"/>
</dbReference>
<reference evidence="7 8" key="1">
    <citation type="submission" date="2010-12" db="EMBL/GenBank/DDBJ databases">
        <title>Whole genome sequence of Anaerolinea thermophila UNI-1.</title>
        <authorList>
            <person name="Narita-Yamada S."/>
            <person name="Kishi E."/>
            <person name="Watanabe Y."/>
            <person name="Takasaki K."/>
            <person name="Ankai A."/>
            <person name="Oguchi A."/>
            <person name="Fukui S."/>
            <person name="Takahashi M."/>
            <person name="Yashiro I."/>
            <person name="Hosoyama A."/>
            <person name="Sekiguchi Y."/>
            <person name="Hanada S."/>
            <person name="Fujita N."/>
        </authorList>
    </citation>
    <scope>NUCLEOTIDE SEQUENCE [LARGE SCALE GENOMIC DNA]</scope>
    <source>
        <strain evidence="8">DSM 14523 / JCM 11388 / NBRC 100420 / UNI-1</strain>
    </source>
</reference>
<proteinExistence type="inferred from homology"/>
<dbReference type="Pfam" id="PF05025">
    <property type="entry name" value="RbsD_FucU"/>
    <property type="match status" value="1"/>
</dbReference>
<keyword evidence="3 6" id="KW-0963">Cytoplasm</keyword>
<dbReference type="InParanoid" id="E8N1H2"/>
<dbReference type="EC" id="5.4.99.62" evidence="2 6"/>
<protein>
    <recommendedName>
        <fullName evidence="2 6">D-ribose pyranase</fullName>
        <ecNumber evidence="2 6">5.4.99.62</ecNumber>
    </recommendedName>
</protein>
<dbReference type="InterPro" id="IPR023750">
    <property type="entry name" value="RbsD-like_sf"/>
</dbReference>
<dbReference type="HOGENOM" id="CLU_135498_0_0_0"/>
<dbReference type="EMBL" id="AP012029">
    <property type="protein sequence ID" value="BAJ62577.1"/>
    <property type="molecule type" value="Genomic_DNA"/>
</dbReference>
<dbReference type="InterPro" id="IPR007721">
    <property type="entry name" value="RbsD_FucU"/>
</dbReference>
<gene>
    <name evidence="6 7" type="primary">rbsD</name>
    <name evidence="7" type="ordered locus">ANT_05430</name>
</gene>
<dbReference type="Proteomes" id="UP000008922">
    <property type="component" value="Chromosome"/>
</dbReference>
<keyword evidence="8" id="KW-1185">Reference proteome</keyword>
<feature type="binding site" evidence="6">
    <location>
        <position position="28"/>
    </location>
    <ligand>
        <name>substrate</name>
    </ligand>
</feature>
<feature type="binding site" evidence="6">
    <location>
        <position position="98"/>
    </location>
    <ligand>
        <name>substrate</name>
    </ligand>
</feature>
<dbReference type="FunCoup" id="E8N1H2">
    <property type="interactions" value="91"/>
</dbReference>
<comment type="function">
    <text evidence="6">Catalyzes the interconversion of beta-pyran and beta-furan forms of D-ribose.</text>
</comment>
<dbReference type="STRING" id="926569.ANT_05430"/>
<evidence type="ECO:0000256" key="5">
    <source>
        <dbReference type="ARBA" id="ARBA00023277"/>
    </source>
</evidence>
<keyword evidence="5 6" id="KW-0119">Carbohydrate metabolism</keyword>
<evidence type="ECO:0000256" key="6">
    <source>
        <dbReference type="HAMAP-Rule" id="MF_01661"/>
    </source>
</evidence>
<dbReference type="UniPathway" id="UPA00916">
    <property type="reaction ID" value="UER00888"/>
</dbReference>
<dbReference type="SUPFAM" id="SSF102546">
    <property type="entry name" value="RbsD-like"/>
    <property type="match status" value="1"/>
</dbReference>
<feature type="active site" description="Proton donor" evidence="6">
    <location>
        <position position="20"/>
    </location>
</feature>
<dbReference type="GO" id="GO:0019303">
    <property type="term" value="P:D-ribose catabolic process"/>
    <property type="evidence" value="ECO:0007669"/>
    <property type="project" value="UniProtKB-UniRule"/>
</dbReference>
<comment type="catalytic activity">
    <reaction evidence="1 6">
        <text>beta-D-ribopyranose = beta-D-ribofuranose</text>
        <dbReference type="Rhea" id="RHEA:25432"/>
        <dbReference type="ChEBI" id="CHEBI:27476"/>
        <dbReference type="ChEBI" id="CHEBI:47002"/>
        <dbReference type="EC" id="5.4.99.62"/>
    </reaction>
</comment>
<comment type="subcellular location">
    <subcellularLocation>
        <location evidence="6">Cytoplasm</location>
    </subcellularLocation>
</comment>
<evidence type="ECO:0000256" key="4">
    <source>
        <dbReference type="ARBA" id="ARBA00023235"/>
    </source>
</evidence>
<dbReference type="eggNOG" id="COG1869">
    <property type="taxonomic scope" value="Bacteria"/>
</dbReference>
<dbReference type="HAMAP" id="MF_01661">
    <property type="entry name" value="D_rib_pyranase"/>
    <property type="match status" value="1"/>
</dbReference>
<evidence type="ECO:0000256" key="3">
    <source>
        <dbReference type="ARBA" id="ARBA00022490"/>
    </source>
</evidence>
<evidence type="ECO:0000313" key="7">
    <source>
        <dbReference type="EMBL" id="BAJ62577.1"/>
    </source>
</evidence>
<sequence length="131" mass="14325">MKKTALLNSALSEVIATLGHGDMLVIGDAGLPIPAETYRIDLALTRNMPPFLDTVRAVLSEMQVEKVIVAKETGEVSPQVLAELKRLLPDTPFIEVSHEELKRLTRDARAVVRTGEFTPYANVILVSGVVF</sequence>
<dbReference type="GO" id="GO:0016872">
    <property type="term" value="F:intramolecular lyase activity"/>
    <property type="evidence" value="ECO:0007669"/>
    <property type="project" value="UniProtKB-UniRule"/>
</dbReference>
<evidence type="ECO:0000256" key="2">
    <source>
        <dbReference type="ARBA" id="ARBA00012862"/>
    </source>
</evidence>
<dbReference type="Gene3D" id="3.40.1650.10">
    <property type="entry name" value="RbsD-like domain"/>
    <property type="match status" value="1"/>
</dbReference>
<evidence type="ECO:0000313" key="8">
    <source>
        <dbReference type="Proteomes" id="UP000008922"/>
    </source>
</evidence>
<dbReference type="GO" id="GO:0005829">
    <property type="term" value="C:cytosol"/>
    <property type="evidence" value="ECO:0007669"/>
    <property type="project" value="TreeGrafter"/>
</dbReference>
<dbReference type="KEGG" id="atm:ANT_05430"/>
<comment type="subunit">
    <text evidence="6">Homodecamer.</text>
</comment>
<dbReference type="GO" id="GO:0062193">
    <property type="term" value="F:D-ribose pyranase activity"/>
    <property type="evidence" value="ECO:0007669"/>
    <property type="project" value="UniProtKB-EC"/>
</dbReference>
<name>E8N1H2_ANATU</name>
<evidence type="ECO:0000256" key="1">
    <source>
        <dbReference type="ARBA" id="ARBA00000223"/>
    </source>
</evidence>
<dbReference type="OrthoDB" id="9805009at2"/>
<dbReference type="InterPro" id="IPR023064">
    <property type="entry name" value="D-ribose_pyranase"/>
</dbReference>
<dbReference type="PANTHER" id="PTHR37831">
    <property type="entry name" value="D-RIBOSE PYRANASE"/>
    <property type="match status" value="1"/>
</dbReference>
<dbReference type="AlphaFoldDB" id="E8N1H2"/>
<feature type="binding site" evidence="6">
    <location>
        <begin position="120"/>
        <end position="122"/>
    </location>
    <ligand>
        <name>substrate</name>
    </ligand>
</feature>
<dbReference type="RefSeq" id="WP_013558973.1">
    <property type="nucleotide sequence ID" value="NC_014960.1"/>
</dbReference>
<keyword evidence="4 6" id="KW-0413">Isomerase</keyword>